<gene>
    <name evidence="1" type="ORF">SAMN05421858_4990</name>
</gene>
<reference evidence="2" key="1">
    <citation type="submission" date="2017-01" db="EMBL/GenBank/DDBJ databases">
        <authorList>
            <person name="Varghese N."/>
            <person name="Submissions S."/>
        </authorList>
    </citation>
    <scope>NUCLEOTIDE SEQUENCE [LARGE SCALE GENOMIC DNA]</scope>
    <source>
        <strain evidence="2">CGMCC 1.7737</strain>
    </source>
</reference>
<evidence type="ECO:0000313" key="1">
    <source>
        <dbReference type="EMBL" id="SIR98569.1"/>
    </source>
</evidence>
<dbReference type="AlphaFoldDB" id="A0A1N7FDY3"/>
<name>A0A1N7FDY3_9EURY</name>
<accession>A0A1N7FDY3</accession>
<sequence length="122" mass="13408">MLVKEFEDRANIPKLWSSLHFVSVLVPVNKPLIFQSRQVFMMHRWLAAILFHCHPLGAGIVLTEFDEEPPPSGICQSIERIIDHVVHIPLMAGFCLGHLSLTSSHNGSGAQNACGSADIAPN</sequence>
<protein>
    <submittedName>
        <fullName evidence="1">Uncharacterized protein</fullName>
    </submittedName>
</protein>
<evidence type="ECO:0000313" key="2">
    <source>
        <dbReference type="Proteomes" id="UP000186914"/>
    </source>
</evidence>
<dbReference type="EMBL" id="FTNO01000008">
    <property type="protein sequence ID" value="SIR98569.1"/>
    <property type="molecule type" value="Genomic_DNA"/>
</dbReference>
<proteinExistence type="predicted"/>
<dbReference type="Proteomes" id="UP000186914">
    <property type="component" value="Unassembled WGS sequence"/>
</dbReference>
<organism evidence="1 2">
    <name type="scientific">Haladaptatus litoreus</name>
    <dbReference type="NCBI Taxonomy" id="553468"/>
    <lineage>
        <taxon>Archaea</taxon>
        <taxon>Methanobacteriati</taxon>
        <taxon>Methanobacteriota</taxon>
        <taxon>Stenosarchaea group</taxon>
        <taxon>Halobacteria</taxon>
        <taxon>Halobacteriales</taxon>
        <taxon>Haladaptataceae</taxon>
        <taxon>Haladaptatus</taxon>
    </lineage>
</organism>
<keyword evidence="2" id="KW-1185">Reference proteome</keyword>